<keyword evidence="3" id="KW-1185">Reference proteome</keyword>
<proteinExistence type="predicted"/>
<organism evidence="2 3">
    <name type="scientific">Thalassomonas haliotis</name>
    <dbReference type="NCBI Taxonomy" id="485448"/>
    <lineage>
        <taxon>Bacteria</taxon>
        <taxon>Pseudomonadati</taxon>
        <taxon>Pseudomonadota</taxon>
        <taxon>Gammaproteobacteria</taxon>
        <taxon>Alteromonadales</taxon>
        <taxon>Colwelliaceae</taxon>
        <taxon>Thalassomonas</taxon>
    </lineage>
</organism>
<feature type="region of interest" description="Disordered" evidence="1">
    <location>
        <begin position="1"/>
        <end position="39"/>
    </location>
</feature>
<gene>
    <name evidence="2" type="ORF">H3N35_00370</name>
</gene>
<evidence type="ECO:0000313" key="2">
    <source>
        <dbReference type="EMBL" id="WDE11982.1"/>
    </source>
</evidence>
<sequence length="161" mass="18110">MNQLMNQDSKAKIKQEIKQSSLPSASSGSGGPGPDPKEVIKRFTGKVWEVTDVRTKTEDRTKDRYYPSKGGKLQYYLVEENDEVFAKVKVLEGEPFESRTAMESAYFRVFDDALLSSPMIIQFGIPGLALSEVLTLNKERTEMTHHLTFSDGVHGSWVCKD</sequence>
<dbReference type="Proteomes" id="UP001215231">
    <property type="component" value="Chromosome"/>
</dbReference>
<dbReference type="RefSeq" id="WP_274052209.1">
    <property type="nucleotide sequence ID" value="NZ_CP059693.1"/>
</dbReference>
<name>A0ABY7VH33_9GAMM</name>
<evidence type="ECO:0000256" key="1">
    <source>
        <dbReference type="SAM" id="MobiDB-lite"/>
    </source>
</evidence>
<dbReference type="EMBL" id="CP059693">
    <property type="protein sequence ID" value="WDE11982.1"/>
    <property type="molecule type" value="Genomic_DNA"/>
</dbReference>
<accession>A0ABY7VH33</accession>
<reference evidence="2 3" key="1">
    <citation type="journal article" date="2022" name="Mar. Drugs">
        <title>Bioassay-Guided Fractionation Leads to the Detection of Cholic Acid Generated by the Rare Thalassomonas sp.</title>
        <authorList>
            <person name="Pheiffer F."/>
            <person name="Schneider Y.K."/>
            <person name="Hansen E.H."/>
            <person name="Andersen J.H."/>
            <person name="Isaksson J."/>
            <person name="Busche T."/>
            <person name="R C."/>
            <person name="Kalinowski J."/>
            <person name="Zyl L.V."/>
            <person name="Trindade M."/>
        </authorList>
    </citation>
    <scope>NUCLEOTIDE SEQUENCE [LARGE SCALE GENOMIC DNA]</scope>
    <source>
        <strain evidence="2 3">A5K-61T</strain>
    </source>
</reference>
<evidence type="ECO:0000313" key="3">
    <source>
        <dbReference type="Proteomes" id="UP001215231"/>
    </source>
</evidence>
<protein>
    <submittedName>
        <fullName evidence="2">Uncharacterized protein</fullName>
    </submittedName>
</protein>